<evidence type="ECO:0000313" key="6">
    <source>
        <dbReference type="Proteomes" id="UP001161247"/>
    </source>
</evidence>
<reference evidence="5" key="1">
    <citation type="submission" date="2023-03" db="EMBL/GenBank/DDBJ databases">
        <authorList>
            <person name="Julca I."/>
        </authorList>
    </citation>
    <scope>NUCLEOTIDE SEQUENCE</scope>
</reference>
<protein>
    <submittedName>
        <fullName evidence="5">OLC1v1030775C1</fullName>
    </submittedName>
</protein>
<sequence length="559" mass="61716">MMMMRRRLACCSRDREASLDFDEDRVVTYNGLESCILSSQPYDNASATTKEDGCVSDSGDDDASSCSSNYIASGSASSYRGIVKRDDHILDDLESTGSPDHFYLKEKPDYTIDIADLEAMKEKFANLLLGEDITGGKKGVSTALALSNAINNLAVSVFGELWKLEPLPEESKGKWRKEMDWLLSPANYMVELVPTKKNGSDGHIVEIMTAKARADIHMNLPGLEKLDSMLIETLDAMVNNEFYYEEVGSRADGKSRSAGESRRWWLPSPRVPATGLSDNERKKLLNLGRQVHQVLKAAKAINENVLNEMPIPDIIKDALNKSGKACVGDELYRLLAAESIAAGNMIISLNLESEHSALQVINKLEAAIFVWKKTIAEQSGDSSPSRSSWSFSKDPVSELDAIEFLLNRAELLRQQLKTRYLNLPPTFLDVIKIQYGKDVGHSILEAYSRVLGNLAFSILSRIGDILEEDRLSNPNSPVTSSHFPGLSIPSVSSSPLQRRVRHSLLDQMNRVDGYPLHASDLESSLCDSKVSSMNSTPSRNRVWCIGRDACGRMSAGNSP</sequence>
<accession>A0AAV1CIM0</accession>
<dbReference type="Proteomes" id="UP001161247">
    <property type="component" value="Chromosome 2"/>
</dbReference>
<dbReference type="GO" id="GO:0005085">
    <property type="term" value="F:guanyl-nucleotide exchange factor activity"/>
    <property type="evidence" value="ECO:0007669"/>
    <property type="project" value="UniProtKB-UniRule"/>
</dbReference>
<feature type="region of interest" description="Disordered" evidence="3">
    <location>
        <begin position="44"/>
        <end position="64"/>
    </location>
</feature>
<dbReference type="EMBL" id="OX459119">
    <property type="protein sequence ID" value="CAI9094938.1"/>
    <property type="molecule type" value="Genomic_DNA"/>
</dbReference>
<feature type="domain" description="PRONE" evidence="4">
    <location>
        <begin position="107"/>
        <end position="479"/>
    </location>
</feature>
<evidence type="ECO:0000256" key="2">
    <source>
        <dbReference type="PROSITE-ProRule" id="PRU00663"/>
    </source>
</evidence>
<dbReference type="FunFam" id="1.20.58.2010:FF:000001">
    <property type="entry name" value="Rop guanine nucleotide exchange factor 14"/>
    <property type="match status" value="1"/>
</dbReference>
<evidence type="ECO:0000259" key="4">
    <source>
        <dbReference type="PROSITE" id="PS51334"/>
    </source>
</evidence>
<dbReference type="Gene3D" id="1.20.58.2010">
    <property type="entry name" value="PRONE domain, subdomain 1"/>
    <property type="match status" value="2"/>
</dbReference>
<name>A0AAV1CIM0_OLDCO</name>
<organism evidence="5 6">
    <name type="scientific">Oldenlandia corymbosa var. corymbosa</name>
    <dbReference type="NCBI Taxonomy" id="529605"/>
    <lineage>
        <taxon>Eukaryota</taxon>
        <taxon>Viridiplantae</taxon>
        <taxon>Streptophyta</taxon>
        <taxon>Embryophyta</taxon>
        <taxon>Tracheophyta</taxon>
        <taxon>Spermatophyta</taxon>
        <taxon>Magnoliopsida</taxon>
        <taxon>eudicotyledons</taxon>
        <taxon>Gunneridae</taxon>
        <taxon>Pentapetalae</taxon>
        <taxon>asterids</taxon>
        <taxon>lamiids</taxon>
        <taxon>Gentianales</taxon>
        <taxon>Rubiaceae</taxon>
        <taxon>Rubioideae</taxon>
        <taxon>Spermacoceae</taxon>
        <taxon>Hedyotis-Oldenlandia complex</taxon>
        <taxon>Oldenlandia</taxon>
    </lineage>
</organism>
<proteinExistence type="predicted"/>
<keyword evidence="6" id="KW-1185">Reference proteome</keyword>
<evidence type="ECO:0000256" key="3">
    <source>
        <dbReference type="SAM" id="MobiDB-lite"/>
    </source>
</evidence>
<gene>
    <name evidence="5" type="ORF">OLC1_LOCUS6012</name>
</gene>
<dbReference type="InterPro" id="IPR038937">
    <property type="entry name" value="RopGEF"/>
</dbReference>
<evidence type="ECO:0000313" key="5">
    <source>
        <dbReference type="EMBL" id="CAI9094938.1"/>
    </source>
</evidence>
<dbReference type="PANTHER" id="PTHR33101">
    <property type="entry name" value="ROP GUANINE NUCLEOTIDE EXCHANGE FACTOR 1"/>
    <property type="match status" value="1"/>
</dbReference>
<dbReference type="PROSITE" id="PS51334">
    <property type="entry name" value="PRONE"/>
    <property type="match status" value="1"/>
</dbReference>
<dbReference type="Pfam" id="PF03759">
    <property type="entry name" value="PRONE"/>
    <property type="match status" value="1"/>
</dbReference>
<dbReference type="AlphaFoldDB" id="A0AAV1CIM0"/>
<keyword evidence="1 2" id="KW-0344">Guanine-nucleotide releasing factor</keyword>
<dbReference type="PANTHER" id="PTHR33101:SF2">
    <property type="entry name" value="ROP GUANINE NUCLEOTIDE EXCHANGE FACTOR 14"/>
    <property type="match status" value="1"/>
</dbReference>
<evidence type="ECO:0000256" key="1">
    <source>
        <dbReference type="ARBA" id="ARBA00022658"/>
    </source>
</evidence>
<dbReference type="FunFam" id="1.20.58.2010:FF:000003">
    <property type="entry name" value="Rop guanine nucleotide exchange factor 14"/>
    <property type="match status" value="1"/>
</dbReference>
<dbReference type="InterPro" id="IPR005512">
    <property type="entry name" value="PRONE_dom"/>
</dbReference>